<evidence type="ECO:0000313" key="1">
    <source>
        <dbReference type="EMBL" id="NHN86485.1"/>
    </source>
</evidence>
<gene>
    <name evidence="1" type="ORF">GOB93_17860</name>
</gene>
<keyword evidence="2" id="KW-1185">Reference proteome</keyword>
<name>A0ABX0JVH2_9PROT</name>
<dbReference type="SUPFAM" id="SSF52540">
    <property type="entry name" value="P-loop containing nucleoside triphosphate hydrolases"/>
    <property type="match status" value="1"/>
</dbReference>
<protein>
    <recommendedName>
        <fullName evidence="3">Sulfotransferase family protein</fullName>
    </recommendedName>
</protein>
<organism evidence="1 2">
    <name type="scientific">Acetobacter musti</name>
    <dbReference type="NCBI Taxonomy" id="864732"/>
    <lineage>
        <taxon>Bacteria</taxon>
        <taxon>Pseudomonadati</taxon>
        <taxon>Pseudomonadota</taxon>
        <taxon>Alphaproteobacteria</taxon>
        <taxon>Acetobacterales</taxon>
        <taxon>Acetobacteraceae</taxon>
        <taxon>Acetobacter</taxon>
    </lineage>
</organism>
<accession>A0ABX0JVH2</accession>
<sequence>MKYFFIVGSPFCGSTAVGNILNTSSQIFHAGEVDRLDLFGQYTGENANLTVHGCALCGLGHQGGPCPVWHDFPSRPSSPAEKVRSYEEMVARAGRPVVLDSSKNADWMTMLWAAGLSVGGAIVLSRNPFAFARSHFKATGAPVWQGVEIWRNIYNHCLRAILHRGIPFMALRHEEIYTNTEGYFSRMLNFMGVTGGVDYAEFFRYPCHSLGGNWGAYVHYAGFDAAAFLHREATEGRYADPQEMVVKLGRQASPKQRDDDGWMDHVTAEEISAGISIPGVVDVMSLLGYDASAIAIRKAARDRRAEAA</sequence>
<proteinExistence type="predicted"/>
<comment type="caution">
    <text evidence="1">The sequence shown here is derived from an EMBL/GenBank/DDBJ whole genome shotgun (WGS) entry which is preliminary data.</text>
</comment>
<dbReference type="RefSeq" id="WP_173584828.1">
    <property type="nucleotide sequence ID" value="NZ_WOTB01000036.1"/>
</dbReference>
<dbReference type="EMBL" id="WOTB01000036">
    <property type="protein sequence ID" value="NHN86485.1"/>
    <property type="molecule type" value="Genomic_DNA"/>
</dbReference>
<dbReference type="Proteomes" id="UP000635278">
    <property type="component" value="Unassembled WGS sequence"/>
</dbReference>
<evidence type="ECO:0000313" key="2">
    <source>
        <dbReference type="Proteomes" id="UP000635278"/>
    </source>
</evidence>
<reference evidence="1 2" key="1">
    <citation type="journal article" date="2020" name="Int. J. Syst. Evol. Microbiol.">
        <title>Novel acetic acid bacteria from cider fermentations: Acetobacter conturbans sp. nov. and Acetobacter fallax sp. nov.</title>
        <authorList>
            <person name="Sombolestani A.S."/>
            <person name="Cleenwerck I."/>
            <person name="Cnockaert M."/>
            <person name="Borremans W."/>
            <person name="Wieme A.D."/>
            <person name="De Vuyst L."/>
            <person name="Vandamme P."/>
        </authorList>
    </citation>
    <scope>NUCLEOTIDE SEQUENCE [LARGE SCALE GENOMIC DNA]</scope>
    <source>
        <strain evidence="1 2">LMG 30640</strain>
    </source>
</reference>
<evidence type="ECO:0008006" key="3">
    <source>
        <dbReference type="Google" id="ProtNLM"/>
    </source>
</evidence>
<dbReference type="InterPro" id="IPR027417">
    <property type="entry name" value="P-loop_NTPase"/>
</dbReference>
<dbReference type="Gene3D" id="3.40.50.300">
    <property type="entry name" value="P-loop containing nucleotide triphosphate hydrolases"/>
    <property type="match status" value="1"/>
</dbReference>